<keyword evidence="1" id="KW-0472">Membrane</keyword>
<feature type="transmembrane region" description="Helical" evidence="1">
    <location>
        <begin position="31"/>
        <end position="57"/>
    </location>
</feature>
<keyword evidence="1" id="KW-1133">Transmembrane helix</keyword>
<evidence type="ECO:0000313" key="2">
    <source>
        <dbReference type="EMBL" id="MCL6729481.1"/>
    </source>
</evidence>
<evidence type="ECO:0000256" key="1">
    <source>
        <dbReference type="SAM" id="Phobius"/>
    </source>
</evidence>
<feature type="transmembrane region" description="Helical" evidence="1">
    <location>
        <begin position="222"/>
        <end position="242"/>
    </location>
</feature>
<evidence type="ECO:0000313" key="3">
    <source>
        <dbReference type="Proteomes" id="UP001165342"/>
    </source>
</evidence>
<proteinExistence type="predicted"/>
<keyword evidence="1" id="KW-0812">Transmembrane</keyword>
<dbReference type="Proteomes" id="UP001165342">
    <property type="component" value="Unassembled WGS sequence"/>
</dbReference>
<keyword evidence="3" id="KW-1185">Reference proteome</keyword>
<feature type="transmembrane region" description="Helical" evidence="1">
    <location>
        <begin position="299"/>
        <end position="324"/>
    </location>
</feature>
<dbReference type="SUPFAM" id="SSF50156">
    <property type="entry name" value="PDZ domain-like"/>
    <property type="match status" value="1"/>
</dbReference>
<name>A0ABT0S0Y6_9SPHN</name>
<comment type="caution">
    <text evidence="2">The sequence shown here is derived from an EMBL/GenBank/DDBJ whole genome shotgun (WGS) entry which is preliminary data.</text>
</comment>
<feature type="transmembrane region" description="Helical" evidence="1">
    <location>
        <begin position="336"/>
        <end position="361"/>
    </location>
</feature>
<accession>A0ABT0S0Y6</accession>
<feature type="transmembrane region" description="Helical" evidence="1">
    <location>
        <begin position="373"/>
        <end position="394"/>
    </location>
</feature>
<sequence length="611" mass="66307">MATAVGTAEPAPRRWRLRLPERLPDLKGKWLTLYTVVWAIVFPLSLIGAGIAAYIVISTPTMWSPYGFATAEDSRGLQVYSVMSGPARASGLEAGDYVIAIDGWTVPKSAARAEARAHVVKPDGSPTAFTIRKSDGRIFDITLRRSMAFERERFRDAGVSFPLARALSIVGSLLRPALFIPAAVLLFLRRRREVVPACLSLSFLLFAGIATNSDMLGIGVDAVNIIGAAATALLFVAIFAFPSGRFEPRWTAIPFLLLLPTYLIDSPVVGLVVVLSALIVLISRYRAVGPGMERLQLRWAFFGLGVGMILMGALLLGQIAAAAWQAQDPRWVAWEYAIGGPLLSAVFCVMSLGLIVSILRYRLYDADAVIGRSVAYGVLTIGFVALFAGSQKIIELIGQEYLGQNIGGFAGGVGAALAAVAIAPMHNRAQRWAERRFQKALYRLRYGLPPLVGDLRETAGLEQIAGATLDSVIEGVRAQRAALIARDEVIDARDIPAAEVETWWRSWAPPAHDGIDWDRSDELFPVRVPLEAEGHGRVGWLLLGARPDGSLFGKAECDAIEEIADSVARAVQVAVSRQERESRYERLFESLETRLKQLEARTAPGGSSTDS</sequence>
<reference evidence="2" key="1">
    <citation type="submission" date="2022-05" db="EMBL/GenBank/DDBJ databases">
        <authorList>
            <person name="Jo J.-H."/>
            <person name="Im W.-T."/>
        </authorList>
    </citation>
    <scope>NUCLEOTIDE SEQUENCE</scope>
    <source>
        <strain evidence="2">SE220</strain>
    </source>
</reference>
<dbReference type="RefSeq" id="WP_249830978.1">
    <property type="nucleotide sequence ID" value="NZ_JAMGBE010000002.1"/>
</dbReference>
<dbReference type="EMBL" id="JAMGBE010000002">
    <property type="protein sequence ID" value="MCL6729481.1"/>
    <property type="molecule type" value="Genomic_DNA"/>
</dbReference>
<feature type="transmembrane region" description="Helical" evidence="1">
    <location>
        <begin position="163"/>
        <end position="188"/>
    </location>
</feature>
<dbReference type="Gene3D" id="2.30.42.10">
    <property type="match status" value="1"/>
</dbReference>
<dbReference type="InterPro" id="IPR036034">
    <property type="entry name" value="PDZ_sf"/>
</dbReference>
<feature type="transmembrane region" description="Helical" evidence="1">
    <location>
        <begin position="406"/>
        <end position="426"/>
    </location>
</feature>
<protein>
    <submittedName>
        <fullName evidence="2">PDZ domain-containing protein</fullName>
    </submittedName>
</protein>
<feature type="transmembrane region" description="Helical" evidence="1">
    <location>
        <begin position="262"/>
        <end position="287"/>
    </location>
</feature>
<organism evidence="2 3">
    <name type="scientific">Sphingomonas hankyongi</name>
    <dbReference type="NCBI Taxonomy" id="2908209"/>
    <lineage>
        <taxon>Bacteria</taxon>
        <taxon>Pseudomonadati</taxon>
        <taxon>Pseudomonadota</taxon>
        <taxon>Alphaproteobacteria</taxon>
        <taxon>Sphingomonadales</taxon>
        <taxon>Sphingomonadaceae</taxon>
        <taxon>Sphingomonas</taxon>
    </lineage>
</organism>
<gene>
    <name evidence="2" type="ORF">LZ538_05340</name>
</gene>